<dbReference type="Pfam" id="PF19314">
    <property type="entry name" value="DUF5917"/>
    <property type="match status" value="1"/>
</dbReference>
<feature type="compositionally biased region" description="Low complexity" evidence="2">
    <location>
        <begin position="756"/>
        <end position="769"/>
    </location>
</feature>
<dbReference type="InterPro" id="IPR008983">
    <property type="entry name" value="Tumour_necrosis_fac-like_dom"/>
</dbReference>
<organism evidence="4 5">
    <name type="scientific">Mytilus coruscus</name>
    <name type="common">Sea mussel</name>
    <dbReference type="NCBI Taxonomy" id="42192"/>
    <lineage>
        <taxon>Eukaryota</taxon>
        <taxon>Metazoa</taxon>
        <taxon>Spiralia</taxon>
        <taxon>Lophotrochozoa</taxon>
        <taxon>Mollusca</taxon>
        <taxon>Bivalvia</taxon>
        <taxon>Autobranchia</taxon>
        <taxon>Pteriomorphia</taxon>
        <taxon>Mytilida</taxon>
        <taxon>Mytiloidea</taxon>
        <taxon>Mytilidae</taxon>
        <taxon>Mytilinae</taxon>
        <taxon>Mytilus</taxon>
    </lineage>
</organism>
<feature type="compositionally biased region" description="Low complexity" evidence="2">
    <location>
        <begin position="55"/>
        <end position="64"/>
    </location>
</feature>
<feature type="region of interest" description="Disordered" evidence="2">
    <location>
        <begin position="756"/>
        <end position="809"/>
    </location>
</feature>
<feature type="region of interest" description="Disordered" evidence="2">
    <location>
        <begin position="824"/>
        <end position="859"/>
    </location>
</feature>
<proteinExistence type="inferred from homology"/>
<dbReference type="PRINTS" id="PR00007">
    <property type="entry name" value="COMPLEMNTC1Q"/>
</dbReference>
<accession>A0A6J8BDZ6</accession>
<reference evidence="4 5" key="1">
    <citation type="submission" date="2020-06" db="EMBL/GenBank/DDBJ databases">
        <authorList>
            <person name="Li R."/>
            <person name="Bekaert M."/>
        </authorList>
    </citation>
    <scope>NUCLEOTIDE SEQUENCE [LARGE SCALE GENOMIC DNA]</scope>
    <source>
        <strain evidence="5">wild</strain>
    </source>
</reference>
<dbReference type="InterPro" id="IPR001073">
    <property type="entry name" value="C1q_dom"/>
</dbReference>
<feature type="domain" description="C1q" evidence="3">
    <location>
        <begin position="1286"/>
        <end position="1425"/>
    </location>
</feature>
<evidence type="ECO:0000259" key="3">
    <source>
        <dbReference type="PROSITE" id="PS50871"/>
    </source>
</evidence>
<sequence length="1757" mass="195840">MKFTSGTSTFTFIMDTSKMKYLQKFQCDNYILPCCNEFESKMSWFKRGRNDSKLSSKSGSSDSLLDGRPRSETDPQTCLEVFKNHWSQAVGIINKGQIQDKGQQAIDEVDTVFQNFEQMLTLLENEEGLDDNGQGMPGPILHYLLEHEIFEKISVWCQSQTEQTDKIILEQLRLYEQLISQSHQILLIHKAVIQPLLRLLSFCEETQNSSEIEVRLVLILHQICVCISQQTLILESFFNINANHGPARFLIFSLLIPFIHRERRIGQQARDALLLIMSLSSKHPHIGQYIAEHSDFCPVLATGLSGLYSSLPRKLPNTSEDWSCITQKDITATPELQMFLNSLEFCNAVVQISDPQVRCQLIQYIYDGFLVPVLGPALHQDVSGLPLPLLDSPMFLDVSGLPLPLLDSPMFLNSREEVIAATAYLELFLRKITEPALIRAFIRFILTEQNDEIIILDSLTTRINSSSRLLCSASLSLFKTLVDLNCEDVMFEIIFKHLIPCSHVMVSQRRAVKDLDLYSKSSERFLSLRPSCLVTGSQDIPKIPDIETDRSRSNSFENSKSNFTTNSFGGKLEQYESNYIDYLTEAKLLLENCSKACTVWTYPYNGDIPPHEVFQEIMSPECSKKWLTDSDVSTVISGQTANLKSCDTSVSDINSVHTENSPIRLGNEDFKASTNLSGADDVFASDSSQTYSTIPEVSDVLRNLDWTSLDDPNSPAEDVSEFIDYLKEVGTPPEEDPSIQTSIQSLSSVFNSLRSLSSSRTSTPCTSKSDLSKTDDISVSSSLSLEKSSETVLNSDKQELKSTRDPKVKFEGGDVTTFEVIDSVNQTESSHNKSQVSETGSESWSAVNKSENKSNQQDDTSYIEITMSSLPHGKSLPNDVATLQNGTTSQCSDASTDGSTKRSVSFSLPTTSMQNSVSKVPSGAGLSNTPGIGPFLTALLTKLEGMIQNPFAVNFLLTGIISRLAAFPQPLLRSFLLSHNLVFQPTVKSLLQVIASVRQKVDHCSYTIPNFEQLLLKARMTLIVREENWRHGIDPNQIQNNAVTVNVAPPPEPIVKEKRKLSLTDLLFRRTPNSQRKTSNYKAGKGAPQLQIIPGGKGYRYVNQRQQNIPDNPMDSPKTRHSVYCAVILDEFVKELAAICQEHAVLILDEGGDDVVAFTKGRVSNEHLTHGEILTFDKTITNINAYFSADGKFVCSTPGLYAFHLYAVTQSNGHVWLELYRNDDYIVSIYGRTPSDYVDAGNSVFLNLEMDDRVYIKARDNYDNVIFGAGDQVYTTFTGVLLAVSDNDGLDAFSVELNLSIALTTSQHVLYDRIITSRGTPTYDKGTGTFTAAQSGLYIFHYHALATSDHELWLDLYYNDQYINSAYGKTPNEWADAGNTAIIHLHTGDKVSVRSRRAGGIYGDIGTNQTYTTFSGSILSPSTDYLENGQAEEIAFSVGLSAHHTQAQGHTVIFDRVFINHGLGYDTKTGKFTAKYSGIYVFHFHALSHSDKAIWIDLYHNFIYVNSIYGHVPSGYVTGSNSASLELLQGDEVFLDIKSHDTALYGVPTEIYCTFSGYLLALLPQTQNDYVGAGNSVFLNLEIDDKVYIKEHNNYVTFIFGAGNQAYTTFTGVLIAAGLNHSTLTTGQNIPYDRLITSRGTLRYNEGTGTFKASQTKLHIFHYHALATSDHVKKLWLDLYHNYYYVNSAYDKTPNGYASAGNTCILMLSRGDAVYVLARREGRTYEDIETNQTYTTFSGSTLTPYIDIEDFGTQNKG</sequence>
<comment type="similarity">
    <text evidence="1">Belongs to the FHIP family.</text>
</comment>
<dbReference type="SUPFAM" id="SSF49842">
    <property type="entry name" value="TNF-like"/>
    <property type="match status" value="4"/>
</dbReference>
<dbReference type="EMBL" id="CACVKT020002955">
    <property type="protein sequence ID" value="CAC5380909.1"/>
    <property type="molecule type" value="Genomic_DNA"/>
</dbReference>
<dbReference type="SMART" id="SM00110">
    <property type="entry name" value="C1Q"/>
    <property type="match status" value="3"/>
</dbReference>
<gene>
    <name evidence="4" type="ORF">MCOR_16834</name>
</gene>
<feature type="compositionally biased region" description="Basic and acidic residues" evidence="2">
    <location>
        <begin position="796"/>
        <end position="809"/>
    </location>
</feature>
<dbReference type="Proteomes" id="UP000507470">
    <property type="component" value="Unassembled WGS sequence"/>
</dbReference>
<dbReference type="OrthoDB" id="6287422at2759"/>
<evidence type="ECO:0000313" key="5">
    <source>
        <dbReference type="Proteomes" id="UP000507470"/>
    </source>
</evidence>
<evidence type="ECO:0000256" key="2">
    <source>
        <dbReference type="SAM" id="MobiDB-lite"/>
    </source>
</evidence>
<dbReference type="PANTHER" id="PTHR21705:SF11">
    <property type="entry name" value="FHIP FAMILY PROTEIN CG3558"/>
    <property type="match status" value="1"/>
</dbReference>
<dbReference type="Pfam" id="PF19311">
    <property type="entry name" value="KELAA"/>
    <property type="match status" value="1"/>
</dbReference>
<feature type="region of interest" description="Disordered" evidence="2">
    <location>
        <begin position="873"/>
        <end position="924"/>
    </location>
</feature>
<feature type="domain" description="C1q" evidence="3">
    <location>
        <begin position="1429"/>
        <end position="1566"/>
    </location>
</feature>
<dbReference type="Gene3D" id="2.60.120.40">
    <property type="match status" value="4"/>
</dbReference>
<keyword evidence="5" id="KW-1185">Reference proteome</keyword>
<evidence type="ECO:0000313" key="4">
    <source>
        <dbReference type="EMBL" id="CAC5380909.1"/>
    </source>
</evidence>
<dbReference type="Pfam" id="PF00386">
    <property type="entry name" value="C1q"/>
    <property type="match status" value="4"/>
</dbReference>
<dbReference type="Pfam" id="PF10257">
    <property type="entry name" value="RAI16-like"/>
    <property type="match status" value="2"/>
</dbReference>
<dbReference type="PANTHER" id="PTHR21705">
    <property type="entry name" value="RAI16 PROTEIN-RELATED"/>
    <property type="match status" value="1"/>
</dbReference>
<dbReference type="PROSITE" id="PS50871">
    <property type="entry name" value="C1Q"/>
    <property type="match status" value="2"/>
</dbReference>
<dbReference type="InterPro" id="IPR045668">
    <property type="entry name" value="FHIP_KELAA_motif"/>
</dbReference>
<feature type="compositionally biased region" description="Low complexity" evidence="2">
    <location>
        <begin position="777"/>
        <end position="793"/>
    </location>
</feature>
<dbReference type="InterPro" id="IPR019384">
    <property type="entry name" value="FHIP"/>
</dbReference>
<dbReference type="InterPro" id="IPR045669">
    <property type="entry name" value="FHIP_C"/>
</dbReference>
<feature type="region of interest" description="Disordered" evidence="2">
    <location>
        <begin position="49"/>
        <end position="72"/>
    </location>
</feature>
<protein>
    <submittedName>
        <fullName evidence="4">Protein FAM160A1,FTS and Hook-interacting protein,FTS and Hook-interacting protein homolog</fullName>
    </submittedName>
</protein>
<feature type="compositionally biased region" description="Polar residues" evidence="2">
    <location>
        <begin position="881"/>
        <end position="924"/>
    </location>
</feature>
<name>A0A6J8BDZ6_MYTCO</name>
<evidence type="ECO:0000256" key="1">
    <source>
        <dbReference type="ARBA" id="ARBA00024336"/>
    </source>
</evidence>